<organism evidence="1 2">
    <name type="scientific">Acidithiobacillus montserratensis</name>
    <dbReference type="NCBI Taxonomy" id="2729135"/>
    <lineage>
        <taxon>Bacteria</taxon>
        <taxon>Pseudomonadati</taxon>
        <taxon>Pseudomonadota</taxon>
        <taxon>Acidithiobacillia</taxon>
        <taxon>Acidithiobacillales</taxon>
        <taxon>Acidithiobacillaceae</taxon>
        <taxon>Acidithiobacillus</taxon>
    </lineage>
</organism>
<proteinExistence type="predicted"/>
<sequence>MQRGYNISFYKKKVLFIVMITLSVSGCADLTAYAAQQRAQQIAANQQQCEADGLQPGTRYFYHCMQNLQSTQSYNQAIWNCHNMITPHCTYAVDREACVRRQIRICEQRAYNEYLYTRNAARVDIRLHDYNHYYYHSDGSQ</sequence>
<name>A0ACD5HE82_9PROT</name>
<accession>A0ACD5HE82</accession>
<evidence type="ECO:0000313" key="2">
    <source>
        <dbReference type="Proteomes" id="UP001195965"/>
    </source>
</evidence>
<dbReference type="Proteomes" id="UP001195965">
    <property type="component" value="Chromosome"/>
</dbReference>
<protein>
    <submittedName>
        <fullName evidence="1">Uncharacterized protein</fullName>
    </submittedName>
</protein>
<dbReference type="EMBL" id="CP127526">
    <property type="protein sequence ID" value="XRI73232.1"/>
    <property type="molecule type" value="Genomic_DNA"/>
</dbReference>
<reference evidence="1 2" key="1">
    <citation type="journal article" date="2021" name="ISME J.">
        <title>Genomic evolution of the class Acidithiobacillia: deep-branching Proteobacteria living in extreme acidic conditions.</title>
        <authorList>
            <person name="Moya-Beltran A."/>
            <person name="Beard S."/>
            <person name="Rojas-Villalobos C."/>
            <person name="Issotta F."/>
            <person name="Gallardo Y."/>
            <person name="Ulloa R."/>
            <person name="Giaveno A."/>
            <person name="Degli Esposti M."/>
            <person name="Johnson D.B."/>
            <person name="Quatrini R."/>
        </authorList>
    </citation>
    <scope>NUCLEOTIDE SEQUENCE [LARGE SCALE GENOMIC DNA]</scope>
    <source>
        <strain evidence="1 2">GG1-14</strain>
    </source>
</reference>
<gene>
    <name evidence="1" type="ORF">HHS34_012420</name>
</gene>
<evidence type="ECO:0000313" key="1">
    <source>
        <dbReference type="EMBL" id="XRI73232.1"/>
    </source>
</evidence>
<keyword evidence="2" id="KW-1185">Reference proteome</keyword>